<feature type="signal peptide" evidence="2">
    <location>
        <begin position="1"/>
        <end position="15"/>
    </location>
</feature>
<keyword evidence="2" id="KW-0732">Signal</keyword>
<evidence type="ECO:0000256" key="1">
    <source>
        <dbReference type="SAM" id="MobiDB-lite"/>
    </source>
</evidence>
<feature type="chain" id="PRO_5034038808" description="RxLR effector protein" evidence="2">
    <location>
        <begin position="16"/>
        <end position="200"/>
    </location>
</feature>
<reference evidence="3" key="1">
    <citation type="submission" date="2020-10" db="EMBL/GenBank/DDBJ databases">
        <title>The Whole-Genome Sequence of Metschnikowia persimmonesis, a Novel Endophytic Yeast Species Isolated from Medicinal Plant Diospyros kaki Thumb.</title>
        <authorList>
            <person name="Rahmat E."/>
            <person name="Kang Y."/>
        </authorList>
    </citation>
    <scope>NUCLEOTIDE SEQUENCE</scope>
    <source>
        <strain evidence="3">KIOM G15050</strain>
    </source>
</reference>
<dbReference type="AlphaFoldDB" id="A0A8H7GYZ1"/>
<dbReference type="EMBL" id="JACBPP010000001">
    <property type="protein sequence ID" value="KAF8004836.1"/>
    <property type="molecule type" value="Genomic_DNA"/>
</dbReference>
<sequence length="200" mass="22223">MKLVLIAALAALGETMVINGVGSGPESGTINKRYAPSNDIDWDQEAGTRMIMQNVDVSKPEADDTRMFMENVKVDRPNLDFDAKKWSNNGNGKGTKKLPGKTGGSGFERGRETPVPETVEDWLTILRHVESKLPILIKNMDLGQFWTMQNNFKDGENGASAYYLQRLGQVYGRANQIAKEMCTKNPSVDSFCASRYPKKN</sequence>
<keyword evidence="4" id="KW-1185">Reference proteome</keyword>
<feature type="region of interest" description="Disordered" evidence="1">
    <location>
        <begin position="83"/>
        <end position="113"/>
    </location>
</feature>
<name>A0A8H7GYZ1_9ASCO</name>
<evidence type="ECO:0000313" key="3">
    <source>
        <dbReference type="EMBL" id="KAF8004836.1"/>
    </source>
</evidence>
<comment type="caution">
    <text evidence="3">The sequence shown here is derived from an EMBL/GenBank/DDBJ whole genome shotgun (WGS) entry which is preliminary data.</text>
</comment>
<evidence type="ECO:0008006" key="5">
    <source>
        <dbReference type="Google" id="ProtNLM"/>
    </source>
</evidence>
<evidence type="ECO:0000313" key="4">
    <source>
        <dbReference type="Proteomes" id="UP000649328"/>
    </source>
</evidence>
<gene>
    <name evidence="3" type="ORF">HF325_000293</name>
</gene>
<proteinExistence type="predicted"/>
<protein>
    <recommendedName>
        <fullName evidence="5">RxLR effector protein</fullName>
    </recommendedName>
</protein>
<organism evidence="3 4">
    <name type="scientific">Metschnikowia pulcherrima</name>
    <dbReference type="NCBI Taxonomy" id="27326"/>
    <lineage>
        <taxon>Eukaryota</taxon>
        <taxon>Fungi</taxon>
        <taxon>Dikarya</taxon>
        <taxon>Ascomycota</taxon>
        <taxon>Saccharomycotina</taxon>
        <taxon>Pichiomycetes</taxon>
        <taxon>Metschnikowiaceae</taxon>
        <taxon>Metschnikowia</taxon>
    </lineage>
</organism>
<accession>A0A8H7GYZ1</accession>
<dbReference type="Proteomes" id="UP000649328">
    <property type="component" value="Unassembled WGS sequence"/>
</dbReference>
<evidence type="ECO:0000256" key="2">
    <source>
        <dbReference type="SAM" id="SignalP"/>
    </source>
</evidence>